<evidence type="ECO:0000256" key="1">
    <source>
        <dbReference type="SAM" id="Coils"/>
    </source>
</evidence>
<dbReference type="RefSeq" id="WP_071167084.1">
    <property type="nucleotide sequence ID" value="NZ_CP017781.1"/>
</dbReference>
<dbReference type="STRING" id="1850250.LPB142_01610"/>
<keyword evidence="5" id="KW-1185">Reference proteome</keyword>
<gene>
    <name evidence="4" type="ORF">LPB142_01610</name>
</gene>
<evidence type="ECO:0008006" key="6">
    <source>
        <dbReference type="Google" id="ProtNLM"/>
    </source>
</evidence>
<evidence type="ECO:0000313" key="4">
    <source>
        <dbReference type="EMBL" id="AOZ70819.1"/>
    </source>
</evidence>
<accession>A0A1D9MGD0</accession>
<keyword evidence="1" id="KW-0175">Coiled coil</keyword>
<dbReference type="GO" id="GO:0015562">
    <property type="term" value="F:efflux transmembrane transporter activity"/>
    <property type="evidence" value="ECO:0007669"/>
    <property type="project" value="InterPro"/>
</dbReference>
<sequence length="445" mass="46093">MTRKSRPAPLSRARQTARALTLVGALASLAGCIEGTPFPTGRSPFSASEPGALTPGKPGTTAQTSLIIADLAGRRSAVAGGGYGAVAQAVLTNSRGSAQSELRVARLTAKAKAKNWLPQIGPSVSLTSLGDLATQLVMEQVFFDNGAKKAERDFAAADVEVAAVTLSRELNDTVYDGLKYYVTALKARDQGAVAARSAAKIGAYEAIMRERVAGGISDMTEARVLAQKLAEMQATAAADRDAAATAEAQLGAMTGAPVALAGLGAVALPGALPEALAVKEAEGEKARTIAQAKMEQAALLPGLTGVATAGRGKPDLGLSLGTSGLWGFGTKDTIAALKATEEAAGARVERARQEAEQSLTALRARREALVAKEARDGAVVAETADALEMFTEQYRMGGRTLMELVTMYENYANMAHAQTGLKYDIALIELEIAREYGILVDGSSI</sequence>
<dbReference type="EMBL" id="CP017781">
    <property type="protein sequence ID" value="AOZ70819.1"/>
    <property type="molecule type" value="Genomic_DNA"/>
</dbReference>
<name>A0A1D9MGD0_9RHOB</name>
<evidence type="ECO:0000313" key="5">
    <source>
        <dbReference type="Proteomes" id="UP000176562"/>
    </source>
</evidence>
<evidence type="ECO:0000256" key="3">
    <source>
        <dbReference type="SAM" id="SignalP"/>
    </source>
</evidence>
<dbReference type="PROSITE" id="PS51257">
    <property type="entry name" value="PROKAR_LIPOPROTEIN"/>
    <property type="match status" value="1"/>
</dbReference>
<dbReference type="SUPFAM" id="SSF56954">
    <property type="entry name" value="Outer membrane efflux proteins (OEP)"/>
    <property type="match status" value="1"/>
</dbReference>
<evidence type="ECO:0000256" key="2">
    <source>
        <dbReference type="SAM" id="MobiDB-lite"/>
    </source>
</evidence>
<feature type="coiled-coil region" evidence="1">
    <location>
        <begin position="334"/>
        <end position="372"/>
    </location>
</feature>
<keyword evidence="3" id="KW-0732">Signal</keyword>
<dbReference type="AlphaFoldDB" id="A0A1D9MGD0"/>
<feature type="chain" id="PRO_5009443622" description="Transporter" evidence="3">
    <location>
        <begin position="31"/>
        <end position="445"/>
    </location>
</feature>
<feature type="region of interest" description="Disordered" evidence="2">
    <location>
        <begin position="40"/>
        <end position="59"/>
    </location>
</feature>
<feature type="signal peptide" evidence="3">
    <location>
        <begin position="1"/>
        <end position="30"/>
    </location>
</feature>
<proteinExistence type="predicted"/>
<dbReference type="Gene3D" id="1.20.1600.10">
    <property type="entry name" value="Outer membrane efflux proteins (OEP)"/>
    <property type="match status" value="1"/>
</dbReference>
<organism evidence="4 5">
    <name type="scientific">Rhodobacter xanthinilyticus</name>
    <dbReference type="NCBI Taxonomy" id="1850250"/>
    <lineage>
        <taxon>Bacteria</taxon>
        <taxon>Pseudomonadati</taxon>
        <taxon>Pseudomonadota</taxon>
        <taxon>Alphaproteobacteria</taxon>
        <taxon>Rhodobacterales</taxon>
        <taxon>Rhodobacter group</taxon>
        <taxon>Rhodobacter</taxon>
    </lineage>
</organism>
<protein>
    <recommendedName>
        <fullName evidence="6">Transporter</fullName>
    </recommendedName>
</protein>
<reference evidence="4 5" key="1">
    <citation type="submission" date="2016-10" db="EMBL/GenBank/DDBJ databases">
        <title>Rhodobacter sp. LPB0142, isolated from sea water.</title>
        <authorList>
            <person name="Kim E."/>
            <person name="Yi H."/>
        </authorList>
    </citation>
    <scope>NUCLEOTIDE SEQUENCE [LARGE SCALE GENOMIC DNA]</scope>
    <source>
        <strain evidence="4 5">LPB0142</strain>
    </source>
</reference>
<dbReference type="KEGG" id="rhp:LPB142_01610"/>
<dbReference type="Proteomes" id="UP000176562">
    <property type="component" value="Chromosome"/>
</dbReference>